<name>A0A3N0AE19_9ACTN</name>
<dbReference type="Gene3D" id="3.30.70.2390">
    <property type="match status" value="1"/>
</dbReference>
<dbReference type="NCBIfam" id="TIGR00350">
    <property type="entry name" value="lytR_cpsA_psr"/>
    <property type="match status" value="1"/>
</dbReference>
<keyword evidence="3" id="KW-0472">Membrane</keyword>
<keyword evidence="3" id="KW-0812">Transmembrane</keyword>
<evidence type="ECO:0000256" key="3">
    <source>
        <dbReference type="SAM" id="Phobius"/>
    </source>
</evidence>
<dbReference type="OrthoDB" id="9782542at2"/>
<evidence type="ECO:0000256" key="2">
    <source>
        <dbReference type="SAM" id="MobiDB-lite"/>
    </source>
</evidence>
<evidence type="ECO:0000259" key="4">
    <source>
        <dbReference type="Pfam" id="PF03816"/>
    </source>
</evidence>
<dbReference type="EMBL" id="QICB01000005">
    <property type="protein sequence ID" value="RNL19420.1"/>
    <property type="molecule type" value="Genomic_DNA"/>
</dbReference>
<dbReference type="InterPro" id="IPR027381">
    <property type="entry name" value="LytR/CpsA/Psr_C"/>
</dbReference>
<sequence>MASRRPSSRDSHPTGDSSRRPCAPYGNGAPRPRNSRDVSSYSRSSYARGNGVPRQAAPSPYSRQSTQGEYARARAKKKRRNKVVGVVLAALAALTVGVGAAALAYVGVLNGKLTGDVGADLRGVLADAKAPTEPFYILLMGVDKSQERTESAEYEGDNFRSDSMILARVDPKDKKLTLISIVRDTYVDIEGYGKNKINAAHALGGPALTVKTVSKFAGVPISHYAEIDFDGFKAAVDALGGIDVNVPVEIDDPMAGGYVPAGEQTLNGDQALILCRARHAYDEIGAGDFYRAANQRMVMGAVAKKLLASDVGTIASTVTSLCDYIDTDMNVTDIISVASAMRGMDTAANIYSSMNPTISTYENGVWYEYSNNEAWRAMMKRVDAGETPTVDAADSANDGGVIDGSISGEYVAQSVLSGGGSESHADVEIEVRNGSGIGGVAAEASSVLTNSGYNVTTVGDAESYDYATTLVVYDADGNADTAQAIAKAIGGAKVVRNDGTYSVDGTYLVVVGSDY</sequence>
<dbReference type="AlphaFoldDB" id="A0A3N0AE19"/>
<feature type="region of interest" description="Disordered" evidence="2">
    <location>
        <begin position="1"/>
        <end position="74"/>
    </location>
</feature>
<feature type="transmembrane region" description="Helical" evidence="3">
    <location>
        <begin position="83"/>
        <end position="106"/>
    </location>
</feature>
<feature type="compositionally biased region" description="Low complexity" evidence="2">
    <location>
        <begin position="37"/>
        <end position="48"/>
    </location>
</feature>
<dbReference type="Gene3D" id="3.40.630.190">
    <property type="entry name" value="LCP protein"/>
    <property type="match status" value="1"/>
</dbReference>
<feature type="domain" description="Cell envelope-related transcriptional attenuator" evidence="4">
    <location>
        <begin position="160"/>
        <end position="306"/>
    </location>
</feature>
<evidence type="ECO:0000256" key="1">
    <source>
        <dbReference type="ARBA" id="ARBA00006068"/>
    </source>
</evidence>
<organism evidence="6 7">
    <name type="scientific">Slackia faecicanis</name>
    <dbReference type="NCBI Taxonomy" id="255723"/>
    <lineage>
        <taxon>Bacteria</taxon>
        <taxon>Bacillati</taxon>
        <taxon>Actinomycetota</taxon>
        <taxon>Coriobacteriia</taxon>
        <taxon>Eggerthellales</taxon>
        <taxon>Eggerthellaceae</taxon>
        <taxon>Slackia</taxon>
    </lineage>
</organism>
<comment type="similarity">
    <text evidence="1">Belongs to the LytR/CpsA/Psr (LCP) family.</text>
</comment>
<gene>
    <name evidence="6" type="ORF">DMP07_06865</name>
</gene>
<dbReference type="RefSeq" id="WP_123198414.1">
    <property type="nucleotide sequence ID" value="NZ_QICB01000005.1"/>
</dbReference>
<protein>
    <submittedName>
        <fullName evidence="6">Transcriptional regulator</fullName>
    </submittedName>
</protein>
<dbReference type="InterPro" id="IPR050922">
    <property type="entry name" value="LytR/CpsA/Psr_CW_biosynth"/>
</dbReference>
<feature type="compositionally biased region" description="Basic and acidic residues" evidence="2">
    <location>
        <begin position="7"/>
        <end position="19"/>
    </location>
</feature>
<dbReference type="PANTHER" id="PTHR33392:SF6">
    <property type="entry name" value="POLYISOPRENYL-TEICHOIC ACID--PEPTIDOGLYCAN TEICHOIC ACID TRANSFERASE TAGU"/>
    <property type="match status" value="1"/>
</dbReference>
<accession>A0A3N0AE19</accession>
<evidence type="ECO:0000259" key="5">
    <source>
        <dbReference type="Pfam" id="PF13399"/>
    </source>
</evidence>
<keyword evidence="7" id="KW-1185">Reference proteome</keyword>
<comment type="caution">
    <text evidence="6">The sequence shown here is derived from an EMBL/GenBank/DDBJ whole genome shotgun (WGS) entry which is preliminary data.</text>
</comment>
<dbReference type="Pfam" id="PF03816">
    <property type="entry name" value="LytR_cpsA_psr"/>
    <property type="match status" value="1"/>
</dbReference>
<reference evidence="7" key="1">
    <citation type="submission" date="2018-05" db="EMBL/GenBank/DDBJ databases">
        <title>Genome Sequencing of selected type strains of the family Eggerthellaceae.</title>
        <authorList>
            <person name="Danylec N."/>
            <person name="Stoll D.A."/>
            <person name="Doetsch A."/>
            <person name="Huch M."/>
        </authorList>
    </citation>
    <scope>NUCLEOTIDE SEQUENCE [LARGE SCALE GENOMIC DNA]</scope>
    <source>
        <strain evidence="7">DSM 17537</strain>
    </source>
</reference>
<dbReference type="Pfam" id="PF13399">
    <property type="entry name" value="LytR_C"/>
    <property type="match status" value="1"/>
</dbReference>
<evidence type="ECO:0000313" key="6">
    <source>
        <dbReference type="EMBL" id="RNL19420.1"/>
    </source>
</evidence>
<dbReference type="InterPro" id="IPR004474">
    <property type="entry name" value="LytR_CpsA_psr"/>
</dbReference>
<keyword evidence="3" id="KW-1133">Transmembrane helix</keyword>
<dbReference type="PANTHER" id="PTHR33392">
    <property type="entry name" value="POLYISOPRENYL-TEICHOIC ACID--PEPTIDOGLYCAN TEICHOIC ACID TRANSFERASE TAGU"/>
    <property type="match status" value="1"/>
</dbReference>
<feature type="domain" description="LytR/CpsA/Psr regulator C-terminal" evidence="5">
    <location>
        <begin position="426"/>
        <end position="515"/>
    </location>
</feature>
<dbReference type="Proteomes" id="UP000267368">
    <property type="component" value="Unassembled WGS sequence"/>
</dbReference>
<evidence type="ECO:0000313" key="7">
    <source>
        <dbReference type="Proteomes" id="UP000267368"/>
    </source>
</evidence>
<proteinExistence type="inferred from homology"/>